<dbReference type="KEGG" id="ddl:Desdi_2970"/>
<reference evidence="11" key="1">
    <citation type="submission" date="2012-02" db="EMBL/GenBank/DDBJ databases">
        <title>Complete sequence of Desulfitobacterium dichloroeliminans LMG P-21439.</title>
        <authorList>
            <person name="Lucas S."/>
            <person name="Han J."/>
            <person name="Lapidus A."/>
            <person name="Cheng J.-F."/>
            <person name="Goodwin L."/>
            <person name="Pitluck S."/>
            <person name="Peters L."/>
            <person name="Ovchinnikova G."/>
            <person name="Teshima H."/>
            <person name="Detter J.C."/>
            <person name="Han C."/>
            <person name="Tapia R."/>
            <person name="Land M."/>
            <person name="Hauser L."/>
            <person name="Kyrpides N."/>
            <person name="Ivanova N."/>
            <person name="Pagani I."/>
            <person name="Kruse T."/>
            <person name="de Vos W.M."/>
            <person name="Boon N."/>
            <person name="Smidt H."/>
            <person name="Woyke T."/>
        </authorList>
    </citation>
    <scope>NUCLEOTIDE SEQUENCE [LARGE SCALE GENOMIC DNA]</scope>
    <source>
        <strain evidence="11">LMG P-21439 / DCA1</strain>
    </source>
</reference>
<evidence type="ECO:0000256" key="6">
    <source>
        <dbReference type="ARBA" id="ARBA00022989"/>
    </source>
</evidence>
<keyword evidence="3" id="KW-0328">Glycosyltransferase</keyword>
<proteinExistence type="predicted"/>
<feature type="transmembrane region" description="Helical" evidence="8">
    <location>
        <begin position="350"/>
        <end position="367"/>
    </location>
</feature>
<dbReference type="PANTHER" id="PTHR33908:SF11">
    <property type="entry name" value="MEMBRANE PROTEIN"/>
    <property type="match status" value="1"/>
</dbReference>
<dbReference type="AlphaFoldDB" id="L0FAX7"/>
<dbReference type="GO" id="GO:0016763">
    <property type="term" value="F:pentosyltransferase activity"/>
    <property type="evidence" value="ECO:0007669"/>
    <property type="project" value="TreeGrafter"/>
</dbReference>
<dbReference type="InterPro" id="IPR038731">
    <property type="entry name" value="RgtA/B/C-like"/>
</dbReference>
<evidence type="ECO:0000313" key="10">
    <source>
        <dbReference type="EMBL" id="AGA70377.1"/>
    </source>
</evidence>
<accession>L0FAX7</accession>
<dbReference type="PANTHER" id="PTHR33908">
    <property type="entry name" value="MANNOSYLTRANSFERASE YKCB-RELATED"/>
    <property type="match status" value="1"/>
</dbReference>
<dbReference type="InterPro" id="IPR050297">
    <property type="entry name" value="LipidA_mod_glycosyltrf_83"/>
</dbReference>
<dbReference type="GO" id="GO:0005886">
    <property type="term" value="C:plasma membrane"/>
    <property type="evidence" value="ECO:0007669"/>
    <property type="project" value="UniProtKB-SubCell"/>
</dbReference>
<evidence type="ECO:0000256" key="2">
    <source>
        <dbReference type="ARBA" id="ARBA00022475"/>
    </source>
</evidence>
<evidence type="ECO:0000256" key="5">
    <source>
        <dbReference type="ARBA" id="ARBA00022692"/>
    </source>
</evidence>
<gene>
    <name evidence="10" type="ordered locus">Desdi_2970</name>
</gene>
<feature type="transmembrane region" description="Helical" evidence="8">
    <location>
        <begin position="376"/>
        <end position="397"/>
    </location>
</feature>
<feature type="transmembrane region" description="Helical" evidence="8">
    <location>
        <begin position="325"/>
        <end position="344"/>
    </location>
</feature>
<evidence type="ECO:0000256" key="1">
    <source>
        <dbReference type="ARBA" id="ARBA00004651"/>
    </source>
</evidence>
<organism evidence="10 11">
    <name type="scientific">Desulfitobacterium dichloroeliminans (strain LMG P-21439 / DCA1)</name>
    <dbReference type="NCBI Taxonomy" id="871963"/>
    <lineage>
        <taxon>Bacteria</taxon>
        <taxon>Bacillati</taxon>
        <taxon>Bacillota</taxon>
        <taxon>Clostridia</taxon>
        <taxon>Eubacteriales</taxon>
        <taxon>Desulfitobacteriaceae</taxon>
        <taxon>Desulfitobacterium</taxon>
    </lineage>
</organism>
<feature type="transmembrane region" description="Helical" evidence="8">
    <location>
        <begin position="25"/>
        <end position="47"/>
    </location>
</feature>
<feature type="transmembrane region" description="Helical" evidence="8">
    <location>
        <begin position="186"/>
        <end position="219"/>
    </location>
</feature>
<protein>
    <recommendedName>
        <fullName evidence="9">Glycosyltransferase RgtA/B/C/D-like domain-containing protein</fullName>
    </recommendedName>
</protein>
<evidence type="ECO:0000259" key="9">
    <source>
        <dbReference type="Pfam" id="PF13231"/>
    </source>
</evidence>
<name>L0FAX7_DESDL</name>
<keyword evidence="5 8" id="KW-0812">Transmembrane</keyword>
<keyword evidence="4" id="KW-0808">Transferase</keyword>
<keyword evidence="2" id="KW-1003">Cell membrane</keyword>
<dbReference type="HOGENOM" id="CLU_518472_0_0_9"/>
<feature type="transmembrane region" description="Helical" evidence="8">
    <location>
        <begin position="160"/>
        <end position="179"/>
    </location>
</feature>
<evidence type="ECO:0000256" key="8">
    <source>
        <dbReference type="SAM" id="Phobius"/>
    </source>
</evidence>
<sequence length="532" mass="62259">MLKKQRINDGGVEMRILKNFITSKYSYLLFTFLYISCHIILLTRFPFVHSDETWLSGLSRNIMETNSYGVTESFFDLYPRNPHAIKSIFHTLQILFIKLMGYEIFTIRLLSFIFGLLTLFFFYRLCNTIFNSKKAATLSTLFLSMDIQFIYASHFARQEIILLFVLVFSLNYFLSTLSNMKLIHHVVLGSIIGLSIGIHPNSFILCLTILFLYLFHILFTKKLPIYGLFTYLATVGALALSFIALSFYFDPNFISNYTQYGSQFGVTNTLIAKFSAIQNFYLKLYYGVSGTYYTPDIKLEFYLFAIALAASLLLLFNEKQKTRELLISIILALVAINVGILWIGRFSQPSIIFLFPLFYILVTYVLLRMGKNAKVYLAILLSLMISMSSLANILPYLNHSYESYLQEIGKVVKKEDLVLANLNAEMYFDNGKLYDYRNLAYLEESNLTFEHYIDKHEIAYIIYPDEMDFIFAYRPEWNNVYGDISSYYDDMQRFLQTKTQLVYEFTEPTYGMRIARYINQKEWKIKIYKVKE</sequence>
<comment type="subcellular location">
    <subcellularLocation>
        <location evidence="1">Cell membrane</location>
        <topology evidence="1">Multi-pass membrane protein</topology>
    </subcellularLocation>
</comment>
<dbReference type="EMBL" id="CP003344">
    <property type="protein sequence ID" value="AGA70377.1"/>
    <property type="molecule type" value="Genomic_DNA"/>
</dbReference>
<dbReference type="GO" id="GO:0009103">
    <property type="term" value="P:lipopolysaccharide biosynthetic process"/>
    <property type="evidence" value="ECO:0007669"/>
    <property type="project" value="UniProtKB-ARBA"/>
</dbReference>
<evidence type="ECO:0000256" key="7">
    <source>
        <dbReference type="ARBA" id="ARBA00023136"/>
    </source>
</evidence>
<evidence type="ECO:0000256" key="4">
    <source>
        <dbReference type="ARBA" id="ARBA00022679"/>
    </source>
</evidence>
<evidence type="ECO:0000313" key="11">
    <source>
        <dbReference type="Proteomes" id="UP000010797"/>
    </source>
</evidence>
<feature type="transmembrane region" description="Helical" evidence="8">
    <location>
        <begin position="105"/>
        <end position="123"/>
    </location>
</feature>
<feature type="domain" description="Glycosyltransferase RgtA/B/C/D-like" evidence="9">
    <location>
        <begin position="92"/>
        <end position="235"/>
    </location>
</feature>
<keyword evidence="6 8" id="KW-1133">Transmembrane helix</keyword>
<dbReference type="RefSeq" id="WP_015263338.1">
    <property type="nucleotide sequence ID" value="NC_019903.1"/>
</dbReference>
<dbReference type="STRING" id="871963.Desdi_2970"/>
<keyword evidence="7 8" id="KW-0472">Membrane</keyword>
<keyword evidence="11" id="KW-1185">Reference proteome</keyword>
<dbReference type="Proteomes" id="UP000010797">
    <property type="component" value="Chromosome"/>
</dbReference>
<feature type="transmembrane region" description="Helical" evidence="8">
    <location>
        <begin position="225"/>
        <end position="248"/>
    </location>
</feature>
<evidence type="ECO:0000256" key="3">
    <source>
        <dbReference type="ARBA" id="ARBA00022676"/>
    </source>
</evidence>
<feature type="transmembrane region" description="Helical" evidence="8">
    <location>
        <begin position="301"/>
        <end position="318"/>
    </location>
</feature>
<dbReference type="eggNOG" id="COG1807">
    <property type="taxonomic scope" value="Bacteria"/>
</dbReference>
<dbReference type="Pfam" id="PF13231">
    <property type="entry name" value="PMT_2"/>
    <property type="match status" value="1"/>
</dbReference>